<protein>
    <submittedName>
        <fullName evidence="1">Uncharacterized protein</fullName>
    </submittedName>
</protein>
<comment type="caution">
    <text evidence="1">The sequence shown here is derived from an EMBL/GenBank/DDBJ whole genome shotgun (WGS) entry which is preliminary data.</text>
</comment>
<keyword evidence="2" id="KW-1185">Reference proteome</keyword>
<gene>
    <name evidence="1" type="ORF">Y1Q_0017954</name>
</gene>
<reference evidence="1 2" key="1">
    <citation type="journal article" date="2012" name="Genome Biol.">
        <title>Sequencing three crocodilian genomes to illuminate the evolution of archosaurs and amniotes.</title>
        <authorList>
            <person name="St John J.A."/>
            <person name="Braun E.L."/>
            <person name="Isberg S.R."/>
            <person name="Miles L.G."/>
            <person name="Chong A.Y."/>
            <person name="Gongora J."/>
            <person name="Dalzell P."/>
            <person name="Moran C."/>
            <person name="Bed'hom B."/>
            <person name="Abzhanov A."/>
            <person name="Burgess S.C."/>
            <person name="Cooksey A.M."/>
            <person name="Castoe T.A."/>
            <person name="Crawford N.G."/>
            <person name="Densmore L.D."/>
            <person name="Drew J.C."/>
            <person name="Edwards S.V."/>
            <person name="Faircloth B.C."/>
            <person name="Fujita M.K."/>
            <person name="Greenwold M.J."/>
            <person name="Hoffmann F.G."/>
            <person name="Howard J.M."/>
            <person name="Iguchi T."/>
            <person name="Janes D.E."/>
            <person name="Khan S.Y."/>
            <person name="Kohno S."/>
            <person name="de Koning A.J."/>
            <person name="Lance S.L."/>
            <person name="McCarthy F.M."/>
            <person name="McCormack J.E."/>
            <person name="Merchant M.E."/>
            <person name="Peterson D.G."/>
            <person name="Pollock D.D."/>
            <person name="Pourmand N."/>
            <person name="Raney B.J."/>
            <person name="Roessler K.A."/>
            <person name="Sanford J.R."/>
            <person name="Sawyer R.H."/>
            <person name="Schmidt C.J."/>
            <person name="Triplett E.W."/>
            <person name="Tuberville T.D."/>
            <person name="Venegas-Anaya M."/>
            <person name="Howard J.T."/>
            <person name="Jarvis E.D."/>
            <person name="Guillette L.J.Jr."/>
            <person name="Glenn T.C."/>
            <person name="Green R.E."/>
            <person name="Ray D.A."/>
        </authorList>
    </citation>
    <scope>NUCLEOTIDE SEQUENCE [LARGE SCALE GENOMIC DNA]</scope>
    <source>
        <strain evidence="1">KSC_2009_1</strain>
    </source>
</reference>
<evidence type="ECO:0000313" key="1">
    <source>
        <dbReference type="EMBL" id="KYO29309.1"/>
    </source>
</evidence>
<organism evidence="1 2">
    <name type="scientific">Alligator mississippiensis</name>
    <name type="common">American alligator</name>
    <dbReference type="NCBI Taxonomy" id="8496"/>
    <lineage>
        <taxon>Eukaryota</taxon>
        <taxon>Metazoa</taxon>
        <taxon>Chordata</taxon>
        <taxon>Craniata</taxon>
        <taxon>Vertebrata</taxon>
        <taxon>Euteleostomi</taxon>
        <taxon>Archelosauria</taxon>
        <taxon>Archosauria</taxon>
        <taxon>Crocodylia</taxon>
        <taxon>Alligatoridae</taxon>
        <taxon>Alligatorinae</taxon>
        <taxon>Alligator</taxon>
    </lineage>
</organism>
<dbReference type="Proteomes" id="UP000050525">
    <property type="component" value="Unassembled WGS sequence"/>
</dbReference>
<dbReference type="AlphaFoldDB" id="A0A151MY13"/>
<dbReference type="EMBL" id="AKHW03004704">
    <property type="protein sequence ID" value="KYO29309.1"/>
    <property type="molecule type" value="Genomic_DNA"/>
</dbReference>
<proteinExistence type="predicted"/>
<name>A0A151MY13_ALLMI</name>
<sequence>MTIPRGIQDSHLNFSHGVFFRCGFAPAGLPVFNCIPPARKLFLLRFTRYWAGSLRIWTLQEWTIKVEKVLSNYFLLIGFHGSKAILFFTVSFGMPSTDPLLNSGRLEMHPEFSSRGKEENVFEIYILAAVYYDSNREESRRGSKFHPFQGEQALFI</sequence>
<evidence type="ECO:0000313" key="2">
    <source>
        <dbReference type="Proteomes" id="UP000050525"/>
    </source>
</evidence>
<accession>A0A151MY13</accession>